<accession>C8PR59</accession>
<evidence type="ECO:0000259" key="2">
    <source>
        <dbReference type="Pfam" id="PF01973"/>
    </source>
</evidence>
<organism evidence="3 4">
    <name type="scientific">Treponema vincentii ATCC 35580</name>
    <dbReference type="NCBI Taxonomy" id="596324"/>
    <lineage>
        <taxon>Bacteria</taxon>
        <taxon>Pseudomonadati</taxon>
        <taxon>Spirochaetota</taxon>
        <taxon>Spirochaetia</taxon>
        <taxon>Spirochaetales</taxon>
        <taxon>Treponemataceae</taxon>
        <taxon>Treponema</taxon>
    </lineage>
</organism>
<dbReference type="Pfam" id="PF01973">
    <property type="entry name" value="MptE-like"/>
    <property type="match status" value="1"/>
</dbReference>
<protein>
    <recommendedName>
        <fullName evidence="2">6-hydroxymethylpterin diphosphokinase MptE-like domain-containing protein</fullName>
    </recommendedName>
</protein>
<evidence type="ECO:0000313" key="4">
    <source>
        <dbReference type="Proteomes" id="UP000004509"/>
    </source>
</evidence>
<dbReference type="OrthoDB" id="304932at2"/>
<dbReference type="Proteomes" id="UP000004509">
    <property type="component" value="Unassembled WGS sequence"/>
</dbReference>
<evidence type="ECO:0000313" key="3">
    <source>
        <dbReference type="EMBL" id="EEV19984.1"/>
    </source>
</evidence>
<feature type="compositionally biased region" description="Polar residues" evidence="1">
    <location>
        <begin position="401"/>
        <end position="419"/>
    </location>
</feature>
<name>C8PR59_9SPIR</name>
<dbReference type="eggNOG" id="COG2604">
    <property type="taxonomic scope" value="Bacteria"/>
</dbReference>
<sequence length="528" mass="57073">MLPFRLHSKYNPNKEAEQFAAAIEGTPSIIVITEPGESYLAPALKAQFPYTKRIAIRYSETLFSDSDSLWDAVWRPGNGSLPFFLLSHIPDEKLAGTRFLSWKAADKAFPDEAEAAWNQIRYTINMLTSVMHTRSFFGNKWLKNTVDNFIRLERPALLSFGERNFILAGAGPTLEQLTAAQAASYSILAVSSACRALTARNIPIDLCIATDAGYWALPHFDSLPAGVPAAFPLEAAVPSSILKAHPCVPLSYNSPLEAALFTSAHLQPLTARENGTVTGTACELLLRHTNRNIILAGVDLAAAKGFTHARPHASITRLFAAVNRLNPLAGTLAVQNFASQSLETYRQWFLQLPPASARRLFRAGTGGAPLPNIKPVDLTADAAETAQPAVLSADTAARMCNTQSGSTNNTQPCSTQLGTGNPPAKHKNSAQDAALLSAHPYPAPSRPERTQIVFSLLNTLRTGLPALIAMEPARLTEDEATLEKQICALCSYTAYCNVVKNPTDAKAQANLTEQVSRVLGAFIKRIEA</sequence>
<comment type="caution">
    <text evidence="3">The sequence shown here is derived from an EMBL/GenBank/DDBJ whole genome shotgun (WGS) entry which is preliminary data.</text>
</comment>
<dbReference type="RefSeq" id="WP_006189019.1">
    <property type="nucleotide sequence ID" value="NZ_ACYH01000041.1"/>
</dbReference>
<feature type="domain" description="6-hydroxymethylpterin diphosphokinase MptE-like" evidence="2">
    <location>
        <begin position="156"/>
        <end position="303"/>
    </location>
</feature>
<dbReference type="AlphaFoldDB" id="C8PR59"/>
<proteinExistence type="predicted"/>
<dbReference type="EMBL" id="ACYH01000041">
    <property type="protein sequence ID" value="EEV19984.1"/>
    <property type="molecule type" value="Genomic_DNA"/>
</dbReference>
<feature type="region of interest" description="Disordered" evidence="1">
    <location>
        <begin position="401"/>
        <end position="431"/>
    </location>
</feature>
<gene>
    <name evidence="3" type="ORF">TREVI0001_0748</name>
</gene>
<dbReference type="STRING" id="596324.TREVI0001_0748"/>
<evidence type="ECO:0000256" key="1">
    <source>
        <dbReference type="SAM" id="MobiDB-lite"/>
    </source>
</evidence>
<reference evidence="3 4" key="1">
    <citation type="submission" date="2009-07" db="EMBL/GenBank/DDBJ databases">
        <authorList>
            <person name="Madupu R."/>
            <person name="Sebastian Y."/>
            <person name="Durkin A.S."/>
            <person name="Torralba M."/>
            <person name="Methe B."/>
            <person name="Sutton G.G."/>
            <person name="Strausberg R.L."/>
            <person name="Nelson K.E."/>
        </authorList>
    </citation>
    <scope>NUCLEOTIDE SEQUENCE [LARGE SCALE GENOMIC DNA]</scope>
    <source>
        <strain evidence="3 4">ATCC 35580</strain>
    </source>
</reference>
<dbReference type="InterPro" id="IPR002826">
    <property type="entry name" value="MptE-like"/>
</dbReference>